<protein>
    <submittedName>
        <fullName evidence="3">Uncharacterized protein</fullName>
    </submittedName>
</protein>
<feature type="region of interest" description="Disordered" evidence="1">
    <location>
        <begin position="1"/>
        <end position="30"/>
    </location>
</feature>
<proteinExistence type="predicted"/>
<evidence type="ECO:0000313" key="2">
    <source>
        <dbReference type="EMBL" id="CEK57083.1"/>
    </source>
</evidence>
<gene>
    <name evidence="3" type="primary">ORF29238</name>
    <name evidence="2" type="synonym">ORF29237</name>
</gene>
<evidence type="ECO:0000256" key="1">
    <source>
        <dbReference type="SAM" id="MobiDB-lite"/>
    </source>
</evidence>
<reference evidence="3" key="1">
    <citation type="submission" date="2014-12" db="EMBL/GenBank/DDBJ databases">
        <title>Insight into the proteome of Arion vulgaris.</title>
        <authorList>
            <person name="Aradska J."/>
            <person name="Bulat T."/>
            <person name="Smidak R."/>
            <person name="Sarate P."/>
            <person name="Gangsoo J."/>
            <person name="Sialana F."/>
            <person name="Bilban M."/>
            <person name="Lubec G."/>
        </authorList>
    </citation>
    <scope>NUCLEOTIDE SEQUENCE</scope>
    <source>
        <tissue evidence="3">Skin</tissue>
    </source>
</reference>
<dbReference type="EMBL" id="HACG01010218">
    <property type="protein sequence ID" value="CEK57083.1"/>
    <property type="molecule type" value="Transcribed_RNA"/>
</dbReference>
<accession>A0A0B6YLJ4</accession>
<dbReference type="AlphaFoldDB" id="A0A0B6YLJ4"/>
<evidence type="ECO:0000313" key="3">
    <source>
        <dbReference type="EMBL" id="CEK57084.1"/>
    </source>
</evidence>
<organism evidence="3">
    <name type="scientific">Arion vulgaris</name>
    <dbReference type="NCBI Taxonomy" id="1028688"/>
    <lineage>
        <taxon>Eukaryota</taxon>
        <taxon>Metazoa</taxon>
        <taxon>Spiralia</taxon>
        <taxon>Lophotrochozoa</taxon>
        <taxon>Mollusca</taxon>
        <taxon>Gastropoda</taxon>
        <taxon>Heterobranchia</taxon>
        <taxon>Euthyneura</taxon>
        <taxon>Panpulmonata</taxon>
        <taxon>Eupulmonata</taxon>
        <taxon>Stylommatophora</taxon>
        <taxon>Helicina</taxon>
        <taxon>Arionoidea</taxon>
        <taxon>Arionidae</taxon>
        <taxon>Arion</taxon>
    </lineage>
</organism>
<feature type="compositionally biased region" description="Basic and acidic residues" evidence="1">
    <location>
        <begin position="1"/>
        <end position="23"/>
    </location>
</feature>
<name>A0A0B6YLJ4_9EUPU</name>
<dbReference type="EMBL" id="HACG01010219">
    <property type="protein sequence ID" value="CEK57084.1"/>
    <property type="molecule type" value="Transcribed_RNA"/>
</dbReference>
<sequence length="100" mass="10261">MSSQVEDKLSYSSSDKKTDDKTAQKNQPTGGFLWRMSAGLVNSATGVVTGAAGYGVSGAKWVAGKTVDAGTAIVHTTLSAGSVVANKLPLSVVSKKDKKE</sequence>